<proteinExistence type="predicted"/>
<sequence>MGEAMTLIAFYFAVISLASSLFFNQVEAWHGPVRSFQTSLKELKTVEQWRRADEQRKPIEAAAPNLFAALVGLLVLGLTALAFLVPTPSRPPFDPFLFLRLPLALVVALFWGLGLARLIDGHRRLGRAKKSIRKGMNG</sequence>
<feature type="transmembrane region" description="Helical" evidence="1">
    <location>
        <begin position="97"/>
        <end position="119"/>
    </location>
</feature>
<organism evidence="2 3">
    <name type="scientific">Rubrobacter radiotolerans</name>
    <name type="common">Arthrobacter radiotolerans</name>
    <dbReference type="NCBI Taxonomy" id="42256"/>
    <lineage>
        <taxon>Bacteria</taxon>
        <taxon>Bacillati</taxon>
        <taxon>Actinomycetota</taxon>
        <taxon>Rubrobacteria</taxon>
        <taxon>Rubrobacterales</taxon>
        <taxon>Rubrobacteraceae</taxon>
        <taxon>Rubrobacter</taxon>
    </lineage>
</organism>
<dbReference type="AlphaFoldDB" id="A0AB35T8B8"/>
<feature type="transmembrane region" description="Helical" evidence="1">
    <location>
        <begin position="6"/>
        <end position="24"/>
    </location>
</feature>
<dbReference type="Proteomes" id="UP001281130">
    <property type="component" value="Unassembled WGS sequence"/>
</dbReference>
<evidence type="ECO:0000256" key="1">
    <source>
        <dbReference type="SAM" id="Phobius"/>
    </source>
</evidence>
<name>A0AB35T8B8_RUBRA</name>
<comment type="caution">
    <text evidence="2">The sequence shown here is derived from an EMBL/GenBank/DDBJ whole genome shotgun (WGS) entry which is preliminary data.</text>
</comment>
<dbReference type="RefSeq" id="WP_084362641.1">
    <property type="nucleotide sequence ID" value="NZ_JAWXXX010000001.1"/>
</dbReference>
<reference evidence="2" key="1">
    <citation type="submission" date="2023-11" db="EMBL/GenBank/DDBJ databases">
        <title>MicrobeMod: A computational toolkit for identifying prokaryotic methylation and restriction-modification with nanopore sequencing.</title>
        <authorList>
            <person name="Crits-Christoph A."/>
            <person name="Kang S.C."/>
            <person name="Lee H."/>
            <person name="Ostrov N."/>
        </authorList>
    </citation>
    <scope>NUCLEOTIDE SEQUENCE</scope>
    <source>
        <strain evidence="2">ATCC 51242</strain>
    </source>
</reference>
<accession>A0AB35T8B8</accession>
<evidence type="ECO:0000313" key="2">
    <source>
        <dbReference type="EMBL" id="MDX5895197.1"/>
    </source>
</evidence>
<evidence type="ECO:0000313" key="3">
    <source>
        <dbReference type="Proteomes" id="UP001281130"/>
    </source>
</evidence>
<evidence type="ECO:0008006" key="4">
    <source>
        <dbReference type="Google" id="ProtNLM"/>
    </source>
</evidence>
<gene>
    <name evidence="2" type="ORF">SIL72_14310</name>
</gene>
<feature type="transmembrane region" description="Helical" evidence="1">
    <location>
        <begin position="66"/>
        <end position="85"/>
    </location>
</feature>
<keyword evidence="1" id="KW-1133">Transmembrane helix</keyword>
<dbReference type="EMBL" id="JAWXXX010000001">
    <property type="protein sequence ID" value="MDX5895197.1"/>
    <property type="molecule type" value="Genomic_DNA"/>
</dbReference>
<keyword evidence="1" id="KW-0812">Transmembrane</keyword>
<protein>
    <recommendedName>
        <fullName evidence="4">SdpI/YhfL protein family</fullName>
    </recommendedName>
</protein>
<keyword evidence="1" id="KW-0472">Membrane</keyword>